<keyword evidence="4 5" id="KW-0539">Nucleus</keyword>
<dbReference type="InterPro" id="IPR003654">
    <property type="entry name" value="OAR_dom"/>
</dbReference>
<evidence type="ECO:0000313" key="10">
    <source>
        <dbReference type="EMBL" id="KAH7962862.1"/>
    </source>
</evidence>
<evidence type="ECO:0000256" key="2">
    <source>
        <dbReference type="ARBA" id="ARBA00023125"/>
    </source>
</evidence>
<sequence>MGDSEWAPPDGWLHQRTVLLYDDSVAGEELAMRVDLTEARVQVWFQNRRAKWRKQEKAAGNALQSQGYNPYSTAQSLSSSTPTMAAGAHPSPSMAAAAAAAAAFGSLYGRKPPTSAAQDSALLSAARLSPYIGSAAAAAAAMPLLTPGHAFFPISPFAHFLPPVAAGAVPDAGALPELAGHAHWCLHQLHWLRQRQRRNGPILGGSSPARSSSSVSPGVTASTLSPSASPPSAAGAGPDRRSSSIAALRMKAREHEIQLEIMRKTNGEITS</sequence>
<dbReference type="AlphaFoldDB" id="A0A9D4T1G3"/>
<dbReference type="PROSITE" id="PS50071">
    <property type="entry name" value="HOMEOBOX_2"/>
    <property type="match status" value="1"/>
</dbReference>
<comment type="caution">
    <text evidence="10">The sequence shown here is derived from an EMBL/GenBank/DDBJ whole genome shotgun (WGS) entry which is preliminary data.</text>
</comment>
<dbReference type="Gene3D" id="1.10.10.60">
    <property type="entry name" value="Homeodomain-like"/>
    <property type="match status" value="1"/>
</dbReference>
<dbReference type="GO" id="GO:0000981">
    <property type="term" value="F:DNA-binding transcription factor activity, RNA polymerase II-specific"/>
    <property type="evidence" value="ECO:0007669"/>
    <property type="project" value="InterPro"/>
</dbReference>
<dbReference type="InterPro" id="IPR009057">
    <property type="entry name" value="Homeodomain-like_sf"/>
</dbReference>
<dbReference type="InterPro" id="IPR001356">
    <property type="entry name" value="HD"/>
</dbReference>
<accession>A0A9D4T1G3</accession>
<feature type="compositionally biased region" description="Polar residues" evidence="7">
    <location>
        <begin position="62"/>
        <end position="83"/>
    </location>
</feature>
<evidence type="ECO:0000256" key="5">
    <source>
        <dbReference type="PROSITE-ProRule" id="PRU00108"/>
    </source>
</evidence>
<keyword evidence="2 5" id="KW-0238">DNA-binding</keyword>
<proteinExistence type="predicted"/>
<feature type="domain" description="Homeobox" evidence="8">
    <location>
        <begin position="28"/>
        <end position="55"/>
    </location>
</feature>
<name>A0A9D4T1G3_RHISA</name>
<gene>
    <name evidence="10" type="ORF">HPB52_018377</name>
</gene>
<dbReference type="CDD" id="cd00086">
    <property type="entry name" value="homeodomain"/>
    <property type="match status" value="1"/>
</dbReference>
<dbReference type="EMBL" id="JABSTV010001249">
    <property type="protein sequence ID" value="KAH7962862.1"/>
    <property type="molecule type" value="Genomic_DNA"/>
</dbReference>
<evidence type="ECO:0000259" key="8">
    <source>
        <dbReference type="PROSITE" id="PS50071"/>
    </source>
</evidence>
<feature type="region of interest" description="Disordered" evidence="7">
    <location>
        <begin position="199"/>
        <end position="249"/>
    </location>
</feature>
<evidence type="ECO:0000256" key="6">
    <source>
        <dbReference type="RuleBase" id="RU000682"/>
    </source>
</evidence>
<reference evidence="10" key="2">
    <citation type="submission" date="2021-09" db="EMBL/GenBank/DDBJ databases">
        <authorList>
            <person name="Jia N."/>
            <person name="Wang J."/>
            <person name="Shi W."/>
            <person name="Du L."/>
            <person name="Sun Y."/>
            <person name="Zhan W."/>
            <person name="Jiang J."/>
            <person name="Wang Q."/>
            <person name="Zhang B."/>
            <person name="Ji P."/>
            <person name="Sakyi L.B."/>
            <person name="Cui X."/>
            <person name="Yuan T."/>
            <person name="Jiang B."/>
            <person name="Yang W."/>
            <person name="Lam T.T.-Y."/>
            <person name="Chang Q."/>
            <person name="Ding S."/>
            <person name="Wang X."/>
            <person name="Zhu J."/>
            <person name="Ruan X."/>
            <person name="Zhao L."/>
            <person name="Wei J."/>
            <person name="Que T."/>
            <person name="Du C."/>
            <person name="Cheng J."/>
            <person name="Dai P."/>
            <person name="Han X."/>
            <person name="Huang E."/>
            <person name="Gao Y."/>
            <person name="Liu J."/>
            <person name="Shao H."/>
            <person name="Ye R."/>
            <person name="Li L."/>
            <person name="Wei W."/>
            <person name="Wang X."/>
            <person name="Wang C."/>
            <person name="Huo Q."/>
            <person name="Li W."/>
            <person name="Guo W."/>
            <person name="Chen H."/>
            <person name="Chen S."/>
            <person name="Zhou L."/>
            <person name="Zhou L."/>
            <person name="Ni X."/>
            <person name="Tian J."/>
            <person name="Zhou Y."/>
            <person name="Sheng Y."/>
            <person name="Liu T."/>
            <person name="Pan Y."/>
            <person name="Xia L."/>
            <person name="Li J."/>
            <person name="Zhao F."/>
            <person name="Cao W."/>
        </authorList>
    </citation>
    <scope>NUCLEOTIDE SEQUENCE</scope>
    <source>
        <strain evidence="10">Rsan-2018</strain>
        <tissue evidence="10">Larvae</tissue>
    </source>
</reference>
<dbReference type="Pfam" id="PF03826">
    <property type="entry name" value="OAR"/>
    <property type="match status" value="1"/>
</dbReference>
<dbReference type="SMART" id="SM00389">
    <property type="entry name" value="HOX"/>
    <property type="match status" value="1"/>
</dbReference>
<dbReference type="Pfam" id="PF00046">
    <property type="entry name" value="Homeodomain"/>
    <property type="match status" value="1"/>
</dbReference>
<organism evidence="10 11">
    <name type="scientific">Rhipicephalus sanguineus</name>
    <name type="common">Brown dog tick</name>
    <name type="synonym">Ixodes sanguineus</name>
    <dbReference type="NCBI Taxonomy" id="34632"/>
    <lineage>
        <taxon>Eukaryota</taxon>
        <taxon>Metazoa</taxon>
        <taxon>Ecdysozoa</taxon>
        <taxon>Arthropoda</taxon>
        <taxon>Chelicerata</taxon>
        <taxon>Arachnida</taxon>
        <taxon>Acari</taxon>
        <taxon>Parasitiformes</taxon>
        <taxon>Ixodida</taxon>
        <taxon>Ixodoidea</taxon>
        <taxon>Ixodidae</taxon>
        <taxon>Rhipicephalinae</taxon>
        <taxon>Rhipicephalus</taxon>
        <taxon>Rhipicephalus</taxon>
    </lineage>
</organism>
<protein>
    <submittedName>
        <fullName evidence="10">Uncharacterized protein</fullName>
    </submittedName>
</protein>
<dbReference type="PROSITE" id="PS50803">
    <property type="entry name" value="OAR"/>
    <property type="match status" value="1"/>
</dbReference>
<dbReference type="PANTHER" id="PTHR24329:SF543">
    <property type="entry name" value="FI01017P-RELATED"/>
    <property type="match status" value="1"/>
</dbReference>
<keyword evidence="3 5" id="KW-0371">Homeobox</keyword>
<feature type="region of interest" description="Disordered" evidence="7">
    <location>
        <begin position="57"/>
        <end position="90"/>
    </location>
</feature>
<dbReference type="PROSITE" id="PS00027">
    <property type="entry name" value="HOMEOBOX_1"/>
    <property type="match status" value="1"/>
</dbReference>
<reference evidence="10" key="1">
    <citation type="journal article" date="2020" name="Cell">
        <title>Large-Scale Comparative Analyses of Tick Genomes Elucidate Their Genetic Diversity and Vector Capacities.</title>
        <authorList>
            <consortium name="Tick Genome and Microbiome Consortium (TIGMIC)"/>
            <person name="Jia N."/>
            <person name="Wang J."/>
            <person name="Shi W."/>
            <person name="Du L."/>
            <person name="Sun Y."/>
            <person name="Zhan W."/>
            <person name="Jiang J.F."/>
            <person name="Wang Q."/>
            <person name="Zhang B."/>
            <person name="Ji P."/>
            <person name="Bell-Sakyi L."/>
            <person name="Cui X.M."/>
            <person name="Yuan T.T."/>
            <person name="Jiang B.G."/>
            <person name="Yang W.F."/>
            <person name="Lam T.T."/>
            <person name="Chang Q.C."/>
            <person name="Ding S.J."/>
            <person name="Wang X.J."/>
            <person name="Zhu J.G."/>
            <person name="Ruan X.D."/>
            <person name="Zhao L."/>
            <person name="Wei J.T."/>
            <person name="Ye R.Z."/>
            <person name="Que T.C."/>
            <person name="Du C.H."/>
            <person name="Zhou Y.H."/>
            <person name="Cheng J.X."/>
            <person name="Dai P.F."/>
            <person name="Guo W.B."/>
            <person name="Han X.H."/>
            <person name="Huang E.J."/>
            <person name="Li L.F."/>
            <person name="Wei W."/>
            <person name="Gao Y.C."/>
            <person name="Liu J.Z."/>
            <person name="Shao H.Z."/>
            <person name="Wang X."/>
            <person name="Wang C.C."/>
            <person name="Yang T.C."/>
            <person name="Huo Q.B."/>
            <person name="Li W."/>
            <person name="Chen H.Y."/>
            <person name="Chen S.E."/>
            <person name="Zhou L.G."/>
            <person name="Ni X.B."/>
            <person name="Tian J.H."/>
            <person name="Sheng Y."/>
            <person name="Liu T."/>
            <person name="Pan Y.S."/>
            <person name="Xia L.Y."/>
            <person name="Li J."/>
            <person name="Zhao F."/>
            <person name="Cao W.C."/>
        </authorList>
    </citation>
    <scope>NUCLEOTIDE SEQUENCE</scope>
    <source>
        <strain evidence="10">Rsan-2018</strain>
    </source>
</reference>
<evidence type="ECO:0000256" key="3">
    <source>
        <dbReference type="ARBA" id="ARBA00023155"/>
    </source>
</evidence>
<evidence type="ECO:0000256" key="7">
    <source>
        <dbReference type="SAM" id="MobiDB-lite"/>
    </source>
</evidence>
<feature type="DNA-binding region" description="Homeobox" evidence="5">
    <location>
        <begin position="30"/>
        <end position="56"/>
    </location>
</feature>
<keyword evidence="11" id="KW-1185">Reference proteome</keyword>
<evidence type="ECO:0000259" key="9">
    <source>
        <dbReference type="PROSITE" id="PS50803"/>
    </source>
</evidence>
<comment type="subcellular location">
    <subcellularLocation>
        <location evidence="1 5 6">Nucleus</location>
    </subcellularLocation>
</comment>
<dbReference type="InterPro" id="IPR050649">
    <property type="entry name" value="Paired_Homeobox_TFs"/>
</dbReference>
<dbReference type="SUPFAM" id="SSF46689">
    <property type="entry name" value="Homeodomain-like"/>
    <property type="match status" value="1"/>
</dbReference>
<dbReference type="PANTHER" id="PTHR24329">
    <property type="entry name" value="HOMEOBOX PROTEIN ARISTALESS"/>
    <property type="match status" value="1"/>
</dbReference>
<dbReference type="GO" id="GO:0000977">
    <property type="term" value="F:RNA polymerase II transcription regulatory region sequence-specific DNA binding"/>
    <property type="evidence" value="ECO:0007669"/>
    <property type="project" value="TreeGrafter"/>
</dbReference>
<dbReference type="GO" id="GO:0005634">
    <property type="term" value="C:nucleus"/>
    <property type="evidence" value="ECO:0007669"/>
    <property type="project" value="UniProtKB-SubCell"/>
</dbReference>
<dbReference type="InterPro" id="IPR017970">
    <property type="entry name" value="Homeobox_CS"/>
</dbReference>
<evidence type="ECO:0000313" key="11">
    <source>
        <dbReference type="Proteomes" id="UP000821837"/>
    </source>
</evidence>
<feature type="domain" description="OAR" evidence="9">
    <location>
        <begin position="243"/>
        <end position="256"/>
    </location>
</feature>
<evidence type="ECO:0000256" key="4">
    <source>
        <dbReference type="ARBA" id="ARBA00023242"/>
    </source>
</evidence>
<evidence type="ECO:0000256" key="1">
    <source>
        <dbReference type="ARBA" id="ARBA00004123"/>
    </source>
</evidence>
<feature type="compositionally biased region" description="Low complexity" evidence="7">
    <location>
        <begin position="205"/>
        <end position="237"/>
    </location>
</feature>
<dbReference type="Proteomes" id="UP000821837">
    <property type="component" value="Chromosome 3"/>
</dbReference>